<dbReference type="InterPro" id="IPR036390">
    <property type="entry name" value="WH_DNA-bd_sf"/>
</dbReference>
<dbReference type="PANTHER" id="PTHR43712">
    <property type="entry name" value="PUTATIVE (AFU_ORTHOLOGUE AFUA_4G14580)-RELATED"/>
    <property type="match status" value="1"/>
</dbReference>
<proteinExistence type="predicted"/>
<name>A0A3M7A4J7_HORWE</name>
<evidence type="ECO:0000313" key="2">
    <source>
        <dbReference type="EMBL" id="RMY22475.1"/>
    </source>
</evidence>
<reference evidence="2 3" key="1">
    <citation type="journal article" date="2018" name="BMC Genomics">
        <title>Genomic evidence for intraspecific hybridization in a clonal and extremely halotolerant yeast.</title>
        <authorList>
            <person name="Gostincar C."/>
            <person name="Stajich J.E."/>
            <person name="Zupancic J."/>
            <person name="Zalar P."/>
            <person name="Gunde-Cimerman N."/>
        </authorList>
    </citation>
    <scope>NUCLEOTIDE SEQUENCE [LARGE SCALE GENOMIC DNA]</scope>
    <source>
        <strain evidence="2 3">EXF-6669</strain>
    </source>
</reference>
<dbReference type="InterPro" id="IPR036388">
    <property type="entry name" value="WH-like_DNA-bd_sf"/>
</dbReference>
<evidence type="ECO:0000313" key="3">
    <source>
        <dbReference type="Proteomes" id="UP000271337"/>
    </source>
</evidence>
<dbReference type="SUPFAM" id="SSF46785">
    <property type="entry name" value="Winged helix' DNA-binding domain"/>
    <property type="match status" value="1"/>
</dbReference>
<accession>A0A3M7A4J7</accession>
<dbReference type="PANTHER" id="PTHR43712:SF17">
    <property type="entry name" value="O-METHYLTRANSFERASE"/>
    <property type="match status" value="1"/>
</dbReference>
<dbReference type="InterPro" id="IPR029063">
    <property type="entry name" value="SAM-dependent_MTases_sf"/>
</dbReference>
<comment type="caution">
    <text evidence="2">The sequence shown here is derived from an EMBL/GenBank/DDBJ whole genome shotgun (WGS) entry which is preliminary data.</text>
</comment>
<dbReference type="VEuPathDB" id="FungiDB:BTJ68_12750"/>
<feature type="region of interest" description="Disordered" evidence="1">
    <location>
        <begin position="113"/>
        <end position="185"/>
    </location>
</feature>
<dbReference type="Gene3D" id="1.10.10.10">
    <property type="entry name" value="Winged helix-like DNA-binding domain superfamily/Winged helix DNA-binding domain"/>
    <property type="match status" value="1"/>
</dbReference>
<dbReference type="Proteomes" id="UP000271337">
    <property type="component" value="Unassembled WGS sequence"/>
</dbReference>
<dbReference type="SUPFAM" id="SSF53335">
    <property type="entry name" value="S-adenosyl-L-methionine-dependent methyltransferases"/>
    <property type="match status" value="1"/>
</dbReference>
<dbReference type="EMBL" id="QWIL01000184">
    <property type="protein sequence ID" value="RMY22475.1"/>
    <property type="molecule type" value="Genomic_DNA"/>
</dbReference>
<organism evidence="2 3">
    <name type="scientific">Hortaea werneckii</name>
    <name type="common">Black yeast</name>
    <name type="synonym">Cladosporium werneckii</name>
    <dbReference type="NCBI Taxonomy" id="91943"/>
    <lineage>
        <taxon>Eukaryota</taxon>
        <taxon>Fungi</taxon>
        <taxon>Dikarya</taxon>
        <taxon>Ascomycota</taxon>
        <taxon>Pezizomycotina</taxon>
        <taxon>Dothideomycetes</taxon>
        <taxon>Dothideomycetidae</taxon>
        <taxon>Mycosphaerellales</taxon>
        <taxon>Teratosphaeriaceae</taxon>
        <taxon>Hortaea</taxon>
    </lineage>
</organism>
<evidence type="ECO:0008006" key="4">
    <source>
        <dbReference type="Google" id="ProtNLM"/>
    </source>
</evidence>
<protein>
    <recommendedName>
        <fullName evidence="4">O-methyltransferase domain-containing protein</fullName>
    </recommendedName>
</protein>
<dbReference type="AlphaFoldDB" id="A0A3M7A4J7"/>
<dbReference type="OrthoDB" id="3340390at2759"/>
<dbReference type="Gene3D" id="3.40.50.150">
    <property type="entry name" value="Vaccinia Virus protein VP39"/>
    <property type="match status" value="2"/>
</dbReference>
<sequence length="488" mass="53246">MSFPPTVPIQTAIFPCDDAAVPDLLDRIQVTGQDYTTNHLRHDDTDRNQKNSTRLTLLSHARALVRALETPRETMIKHCWAEPSAAMCLAVGVDTGLFHYLSCNDAGCSCAKGREGEGGGGGEGERQEEETHPPSSISHHSHPNDKNPDPNNPTARPDSPDTTNGTHPTHPGKPKSLTTLSNRTGVDPSLLSRLLRHLTSMHHIRQPSPSTYAPTPFSSSLTHPIISDGYPVIHASLPALSQFPTYAKRTAYREPSDPENGPYQFGVRTDRGFFEDQAVKKPLLELFGNHMGGYRQGRRSWWEEGFYPVRERVVRGAGLEEGDAGGGGKVLLVDVGGSFGHDLRAFAAGFGDVVGMARGRGRLVLEDLPEVVGQIREEALVVGSGDGDEVRIERVGAILARIAQAMKPGYSKLLINENCIPDQGAHWEATALDMMMLGLVASKERTEHEWRELIEGTVREDGWRLKVVGIWGGGEEEGVESLIEGELV</sequence>
<gene>
    <name evidence="2" type="ORF">D0867_02690</name>
</gene>
<feature type="compositionally biased region" description="Basic and acidic residues" evidence="1">
    <location>
        <begin position="113"/>
        <end position="132"/>
    </location>
</feature>
<evidence type="ECO:0000256" key="1">
    <source>
        <dbReference type="SAM" id="MobiDB-lite"/>
    </source>
</evidence>